<dbReference type="CDD" id="cd09851">
    <property type="entry name" value="HTLV-1-like_HR1-HR2"/>
    <property type="match status" value="1"/>
</dbReference>
<dbReference type="Pfam" id="PF00429">
    <property type="entry name" value="TLV_coat"/>
    <property type="match status" value="1"/>
</dbReference>
<evidence type="ECO:0000313" key="3">
    <source>
        <dbReference type="RefSeq" id="XP_012922858.1"/>
    </source>
</evidence>
<organism evidence="2 4">
    <name type="scientific">Heterocephalus glaber</name>
    <name type="common">Naked mole rat</name>
    <dbReference type="NCBI Taxonomy" id="10181"/>
    <lineage>
        <taxon>Eukaryota</taxon>
        <taxon>Metazoa</taxon>
        <taxon>Chordata</taxon>
        <taxon>Craniata</taxon>
        <taxon>Vertebrata</taxon>
        <taxon>Euteleostomi</taxon>
        <taxon>Mammalia</taxon>
        <taxon>Eutheria</taxon>
        <taxon>Euarchontoglires</taxon>
        <taxon>Glires</taxon>
        <taxon>Rodentia</taxon>
        <taxon>Hystricomorpha</taxon>
        <taxon>Bathyergidae</taxon>
        <taxon>Heterocephalus</taxon>
    </lineage>
</organism>
<gene>
    <name evidence="3 4" type="primary">LOC106008131</name>
</gene>
<accession>A0AAX6S4I7</accession>
<evidence type="ECO:0000256" key="1">
    <source>
        <dbReference type="SAM" id="Phobius"/>
    </source>
</evidence>
<keyword evidence="1" id="KW-0812">Transmembrane</keyword>
<keyword evidence="2" id="KW-1185">Reference proteome</keyword>
<dbReference type="KEGG" id="hgl:106008131"/>
<dbReference type="Proteomes" id="UP000694906">
    <property type="component" value="Unplaced"/>
</dbReference>
<dbReference type="PANTHER" id="PTHR10424">
    <property type="entry name" value="VIRAL ENVELOPE PROTEIN"/>
    <property type="match status" value="1"/>
</dbReference>
<name>A0AAX6S4I7_HETGA</name>
<dbReference type="SUPFAM" id="SSF58069">
    <property type="entry name" value="Virus ectodomain"/>
    <property type="match status" value="1"/>
</dbReference>
<dbReference type="RefSeq" id="XP_021103863.1">
    <property type="nucleotide sequence ID" value="XM_021248204.1"/>
</dbReference>
<dbReference type="RefSeq" id="XP_012922858.1">
    <property type="nucleotide sequence ID" value="XM_013067404.2"/>
</dbReference>
<protein>
    <submittedName>
        <fullName evidence="3 4">Endogenous retrovirus group S71 member 1 Env polyprotein-like</fullName>
    </submittedName>
</protein>
<dbReference type="AlphaFoldDB" id="A0AAX6S4I7"/>
<dbReference type="PANTHER" id="PTHR10424:SF82">
    <property type="entry name" value="ENVELOPE GLYCOPROTEIN-RELATED"/>
    <property type="match status" value="1"/>
</dbReference>
<dbReference type="InterPro" id="IPR018154">
    <property type="entry name" value="TLV/ENV_coat_polyprotein"/>
</dbReference>
<dbReference type="Gene3D" id="1.10.287.210">
    <property type="match status" value="1"/>
</dbReference>
<dbReference type="GeneID" id="106008131"/>
<evidence type="ECO:0000313" key="4">
    <source>
        <dbReference type="RefSeq" id="XP_021103863.1"/>
    </source>
</evidence>
<evidence type="ECO:0000313" key="2">
    <source>
        <dbReference type="Proteomes" id="UP000694906"/>
    </source>
</evidence>
<sequence>MLDAMFMVLNGSNNNVTNECWMCLNPKPPYYIGIAINGTYTETSQDGCDWKQMRLSIGDIHGRGSCVKNSKVISSYLDSACFYQTASTEPDKYLRAENNSWWTCTGGITPCLSVAVLQREPEVCVLVHILPQVFIYGGEQGWEYLTRKVHPIRIKHPPALIPVLAIGGIARSTALGAAALVVQDANFKALTQQVKIDLGLIAKSVSHLEKQVDSLAEMVLQNRQGLDLLFMKEGGLCAALGEQCCYYANKSRIIRDTLATVNNHLLEKYDRLEENSGWYQSLFNWSPWLTTLVSALAGPLLILLLALTFGPCFINKLMAYVRAWVGSVHLMALNQQARYCSVPLDEESHM</sequence>
<keyword evidence="1" id="KW-1133">Transmembrane helix</keyword>
<keyword evidence="1" id="KW-0472">Membrane</keyword>
<feature type="transmembrane region" description="Helical" evidence="1">
    <location>
        <begin position="288"/>
        <end position="314"/>
    </location>
</feature>
<proteinExistence type="predicted"/>
<reference evidence="3 4" key="1">
    <citation type="submission" date="2025-04" db="UniProtKB">
        <authorList>
            <consortium name="RefSeq"/>
        </authorList>
    </citation>
    <scope>IDENTIFICATION</scope>
</reference>